<sequence length="463" mass="50088">MAKEVRVNERLQQAIRESRMTYDRLALELGIVAGRHGDDARPGKSLISHWVRYSVVPSGDMPSYLAAVLSRRLGRTVTPADLGLAEEVSDLRDWSLDTLSVLADLRRIDVDDVEVDRSTALQLMAYSVGALALPTESWWESMARTGEARGRAGGRRVGEADVEAVRDMTGLFSQVDQRRGGGHARTAVVQYFTSDVARFLKGTFASEGTRRQMFSAAAELAYVAGWMAFDSADHAAAQTYFGQAVRLAAEADDPAMAGHVLRAMAHQALDLGHPKQALDLAAASISGDRYALACPRERALLGVIHARGLAATGRHTAATGALLQAQRDLAAAAPGDDEPARVFFFGEASLAHETASALRDIGDLPGAVKEFRHSVETRKATSFARTHAVTLGYLGAVHVRLKNIEEACAVWSDALDAMEPVRSGRTRQTATHMRTVLSPFRQRGIRSIDRVDSRAAAYLEATA</sequence>
<protein>
    <submittedName>
        <fullName evidence="1">Tat pathway signal protein</fullName>
    </submittedName>
</protein>
<name>A0ABW6GG39_9ACTN</name>
<evidence type="ECO:0000313" key="1">
    <source>
        <dbReference type="EMBL" id="MFE1351701.1"/>
    </source>
</evidence>
<dbReference type="InterPro" id="IPR011990">
    <property type="entry name" value="TPR-like_helical_dom_sf"/>
</dbReference>
<accession>A0ABW6GG39</accession>
<dbReference type="Gene3D" id="1.25.40.10">
    <property type="entry name" value="Tetratricopeptide repeat domain"/>
    <property type="match status" value="1"/>
</dbReference>
<organism evidence="1 2">
    <name type="scientific">Kitasatospora phosalacinea</name>
    <dbReference type="NCBI Taxonomy" id="2065"/>
    <lineage>
        <taxon>Bacteria</taxon>
        <taxon>Bacillati</taxon>
        <taxon>Actinomycetota</taxon>
        <taxon>Actinomycetes</taxon>
        <taxon>Kitasatosporales</taxon>
        <taxon>Streptomycetaceae</taxon>
        <taxon>Kitasatospora</taxon>
    </lineage>
</organism>
<dbReference type="Proteomes" id="UP001599542">
    <property type="component" value="Unassembled WGS sequence"/>
</dbReference>
<comment type="caution">
    <text evidence="1">The sequence shown here is derived from an EMBL/GenBank/DDBJ whole genome shotgun (WGS) entry which is preliminary data.</text>
</comment>
<dbReference type="RefSeq" id="WP_380322092.1">
    <property type="nucleotide sequence ID" value="NZ_JBHYPW010000016.1"/>
</dbReference>
<dbReference type="EMBL" id="JBHYPX010000009">
    <property type="protein sequence ID" value="MFE1351701.1"/>
    <property type="molecule type" value="Genomic_DNA"/>
</dbReference>
<keyword evidence="2" id="KW-1185">Reference proteome</keyword>
<evidence type="ECO:0000313" key="2">
    <source>
        <dbReference type="Proteomes" id="UP001599542"/>
    </source>
</evidence>
<reference evidence="1 2" key="1">
    <citation type="submission" date="2024-09" db="EMBL/GenBank/DDBJ databases">
        <title>The Natural Products Discovery Center: Release of the First 8490 Sequenced Strains for Exploring Actinobacteria Biosynthetic Diversity.</title>
        <authorList>
            <person name="Kalkreuter E."/>
            <person name="Kautsar S.A."/>
            <person name="Yang D."/>
            <person name="Bader C.D."/>
            <person name="Teijaro C.N."/>
            <person name="Fluegel L."/>
            <person name="Davis C.M."/>
            <person name="Simpson J.R."/>
            <person name="Lauterbach L."/>
            <person name="Steele A.D."/>
            <person name="Gui C."/>
            <person name="Meng S."/>
            <person name="Li G."/>
            <person name="Viehrig K."/>
            <person name="Ye F."/>
            <person name="Su P."/>
            <person name="Kiefer A.F."/>
            <person name="Nichols A."/>
            <person name="Cepeda A.J."/>
            <person name="Yan W."/>
            <person name="Fan B."/>
            <person name="Jiang Y."/>
            <person name="Adhikari A."/>
            <person name="Zheng C.-J."/>
            <person name="Schuster L."/>
            <person name="Cowan T.M."/>
            <person name="Smanski M.J."/>
            <person name="Chevrette M.G."/>
            <person name="De Carvalho L.P.S."/>
            <person name="Shen B."/>
        </authorList>
    </citation>
    <scope>NUCLEOTIDE SEQUENCE [LARGE SCALE GENOMIC DNA]</scope>
    <source>
        <strain evidence="1 2">NPDC058753</strain>
    </source>
</reference>
<gene>
    <name evidence="1" type="ORF">ACFW6T_06875</name>
</gene>
<proteinExistence type="predicted"/>
<dbReference type="SUPFAM" id="SSF48452">
    <property type="entry name" value="TPR-like"/>
    <property type="match status" value="1"/>
</dbReference>